<sequence>MDKQNPSAPPCAQPRIPRGITHINVRHTTRFTVIGNHLAQHPELSGLAIGLAVHIQSLPTGARADIKTLAARFPEGETRIAAVLRELETHGYLARTRERLPSGRVVTHTVSYNRPRGADAQEPRPTTPQSRPAPTPTLTPAPAPAPAPVGPDAKVPPSPAADTHPKNPPPAPEPHTHDSAADRTATALLASLHRDDPRLLLAERDVRRLAPAVAAWLDRGAAPEAVRRTLTASLPEAPLRHPAGLLAHRLAELLPPPLPTAPATRAAVRPLPLQNCDGCDRAFRAPAPGRCRDCRSDLLEAA</sequence>
<reference evidence="2 3" key="1">
    <citation type="submission" date="2023-07" db="EMBL/GenBank/DDBJ databases">
        <title>Comparative genomics of wheat-associated soil bacteria to identify genetic determinants of phenazine resistance.</title>
        <authorList>
            <person name="Mouncey N."/>
        </authorList>
    </citation>
    <scope>NUCLEOTIDE SEQUENCE [LARGE SCALE GENOMIC DNA]</scope>
    <source>
        <strain evidence="2 3">V2I4</strain>
    </source>
</reference>
<keyword evidence="3" id="KW-1185">Reference proteome</keyword>
<comment type="caution">
    <text evidence="2">The sequence shown here is derived from an EMBL/GenBank/DDBJ whole genome shotgun (WGS) entry which is preliminary data.</text>
</comment>
<dbReference type="RefSeq" id="WP_307523783.1">
    <property type="nucleotide sequence ID" value="NZ_JAUSZI010000002.1"/>
</dbReference>
<evidence type="ECO:0000256" key="1">
    <source>
        <dbReference type="SAM" id="MobiDB-lite"/>
    </source>
</evidence>
<evidence type="ECO:0008006" key="4">
    <source>
        <dbReference type="Google" id="ProtNLM"/>
    </source>
</evidence>
<name>A0ABU0SYP0_9ACTN</name>
<dbReference type="EMBL" id="JAUSZI010000002">
    <property type="protein sequence ID" value="MDQ1028671.1"/>
    <property type="molecule type" value="Genomic_DNA"/>
</dbReference>
<evidence type="ECO:0000313" key="3">
    <source>
        <dbReference type="Proteomes" id="UP001230328"/>
    </source>
</evidence>
<protein>
    <recommendedName>
        <fullName evidence="4">Helix-turn-helix domain-containing protein</fullName>
    </recommendedName>
</protein>
<proteinExistence type="predicted"/>
<organism evidence="2 3">
    <name type="scientific">Streptomyces umbrinus</name>
    <dbReference type="NCBI Taxonomy" id="67370"/>
    <lineage>
        <taxon>Bacteria</taxon>
        <taxon>Bacillati</taxon>
        <taxon>Actinomycetota</taxon>
        <taxon>Actinomycetes</taxon>
        <taxon>Kitasatosporales</taxon>
        <taxon>Streptomycetaceae</taxon>
        <taxon>Streptomyces</taxon>
        <taxon>Streptomyces phaeochromogenes group</taxon>
    </lineage>
</organism>
<dbReference type="Proteomes" id="UP001230328">
    <property type="component" value="Unassembled WGS sequence"/>
</dbReference>
<accession>A0ABU0SYP0</accession>
<feature type="region of interest" description="Disordered" evidence="1">
    <location>
        <begin position="104"/>
        <end position="181"/>
    </location>
</feature>
<evidence type="ECO:0000313" key="2">
    <source>
        <dbReference type="EMBL" id="MDQ1028671.1"/>
    </source>
</evidence>
<feature type="compositionally biased region" description="Pro residues" evidence="1">
    <location>
        <begin position="131"/>
        <end position="159"/>
    </location>
</feature>
<gene>
    <name evidence="2" type="ORF">QF035_006253</name>
</gene>